<dbReference type="Proteomes" id="UP001515100">
    <property type="component" value="Unassembled WGS sequence"/>
</dbReference>
<evidence type="ECO:0000256" key="3">
    <source>
        <dbReference type="ARBA" id="ARBA00023002"/>
    </source>
</evidence>
<dbReference type="InterPro" id="IPR002734">
    <property type="entry name" value="RibDG_C"/>
</dbReference>
<dbReference type="PANTHER" id="PTHR38011:SF7">
    <property type="entry name" value="2,5-DIAMINO-6-RIBOSYLAMINO-4(3H)-PYRIMIDINONE 5'-PHOSPHATE REDUCTASE"/>
    <property type="match status" value="1"/>
</dbReference>
<dbReference type="Pfam" id="PF01872">
    <property type="entry name" value="RibD_C"/>
    <property type="match status" value="1"/>
</dbReference>
<feature type="domain" description="Bacterial bifunctional deaminase-reductase C-terminal" evidence="4">
    <location>
        <begin position="38"/>
        <end position="210"/>
    </location>
</feature>
<protein>
    <submittedName>
        <fullName evidence="5">Pyrimidine reductase family protein</fullName>
    </submittedName>
</protein>
<keyword evidence="3" id="KW-0560">Oxidoreductase</keyword>
<dbReference type="EMBL" id="SDPP02000003">
    <property type="protein sequence ID" value="KAA1376103.1"/>
    <property type="molecule type" value="Genomic_DNA"/>
</dbReference>
<evidence type="ECO:0000259" key="4">
    <source>
        <dbReference type="Pfam" id="PF01872"/>
    </source>
</evidence>
<evidence type="ECO:0000256" key="2">
    <source>
        <dbReference type="ARBA" id="ARBA00022857"/>
    </source>
</evidence>
<dbReference type="GO" id="GO:0008703">
    <property type="term" value="F:5-amino-6-(5-phosphoribosylamino)uracil reductase activity"/>
    <property type="evidence" value="ECO:0007669"/>
    <property type="project" value="InterPro"/>
</dbReference>
<sequence length="234" mass="24643">MTSTCRKYGGRGPRTLRDMDLDDAEIARLYAYPESERPWIRTNFVTTIDGAAHGSDGVSGTLGGDADKRVFDVLRSLADVVLVGAGTARDEGYGPADVPIALVSRSLDVPDRLVVPGTVVITSAHAPAGRIAELRATVDVIAVGEGSIDWPAVLDELSSRGWNHVLCEGGPSLHGELIGLDLVDEICLTVAPVLAAGPAPRIAHGDAGVDRPMTLGHAVAARDVLLTRWVRTRA</sequence>
<accession>A0A641AL56</accession>
<evidence type="ECO:0000313" key="6">
    <source>
        <dbReference type="Proteomes" id="UP001515100"/>
    </source>
</evidence>
<evidence type="ECO:0000256" key="1">
    <source>
        <dbReference type="ARBA" id="ARBA00005104"/>
    </source>
</evidence>
<comment type="caution">
    <text evidence="5">The sequence shown here is derived from an EMBL/GenBank/DDBJ whole genome shotgun (WGS) entry which is preliminary data.</text>
</comment>
<dbReference type="PANTHER" id="PTHR38011">
    <property type="entry name" value="DIHYDROFOLATE REDUCTASE FAMILY PROTEIN (AFU_ORTHOLOGUE AFUA_8G06820)"/>
    <property type="match status" value="1"/>
</dbReference>
<evidence type="ECO:0000313" key="5">
    <source>
        <dbReference type="EMBL" id="KAA1376103.1"/>
    </source>
</evidence>
<reference evidence="5" key="1">
    <citation type="submission" date="2019-09" db="EMBL/GenBank/DDBJ databases">
        <authorList>
            <person name="Li J."/>
        </authorList>
    </citation>
    <scope>NUCLEOTIDE SEQUENCE [LARGE SCALE GENOMIC DNA]</scope>
    <source>
        <strain evidence="5">NRBC 14897</strain>
    </source>
</reference>
<dbReference type="GO" id="GO:0009231">
    <property type="term" value="P:riboflavin biosynthetic process"/>
    <property type="evidence" value="ECO:0007669"/>
    <property type="project" value="InterPro"/>
</dbReference>
<dbReference type="AlphaFoldDB" id="A0A641AL56"/>
<dbReference type="InterPro" id="IPR050765">
    <property type="entry name" value="Riboflavin_Biosynth_HTPR"/>
</dbReference>
<name>A0A641AL56_9ACTN</name>
<keyword evidence="6" id="KW-1185">Reference proteome</keyword>
<dbReference type="SUPFAM" id="SSF53597">
    <property type="entry name" value="Dihydrofolate reductase-like"/>
    <property type="match status" value="1"/>
</dbReference>
<organism evidence="5 6">
    <name type="scientific">Aeromicrobium fastidiosum</name>
    <dbReference type="NCBI Taxonomy" id="52699"/>
    <lineage>
        <taxon>Bacteria</taxon>
        <taxon>Bacillati</taxon>
        <taxon>Actinomycetota</taxon>
        <taxon>Actinomycetes</taxon>
        <taxon>Propionibacteriales</taxon>
        <taxon>Nocardioidaceae</taxon>
        <taxon>Aeromicrobium</taxon>
    </lineage>
</organism>
<proteinExistence type="predicted"/>
<gene>
    <name evidence="5" type="ORF">ESP62_011680</name>
</gene>
<comment type="pathway">
    <text evidence="1">Cofactor biosynthesis; riboflavin biosynthesis.</text>
</comment>
<dbReference type="Gene3D" id="3.40.430.10">
    <property type="entry name" value="Dihydrofolate Reductase, subunit A"/>
    <property type="match status" value="1"/>
</dbReference>
<dbReference type="OrthoDB" id="5243299at2"/>
<keyword evidence="2" id="KW-0521">NADP</keyword>
<dbReference type="InterPro" id="IPR024072">
    <property type="entry name" value="DHFR-like_dom_sf"/>
</dbReference>